<evidence type="ECO:0000259" key="4">
    <source>
        <dbReference type="SMART" id="SM00065"/>
    </source>
</evidence>
<evidence type="ECO:0000256" key="2">
    <source>
        <dbReference type="ARBA" id="ARBA00022777"/>
    </source>
</evidence>
<dbReference type="Gene3D" id="1.20.5.1930">
    <property type="match status" value="1"/>
</dbReference>
<dbReference type="InterPro" id="IPR036890">
    <property type="entry name" value="HATPase_C_sf"/>
</dbReference>
<dbReference type="InterPro" id="IPR011712">
    <property type="entry name" value="Sig_transdc_His_kin_sub3_dim/P"/>
</dbReference>
<keyword evidence="6" id="KW-1185">Reference proteome</keyword>
<keyword evidence="2" id="KW-0418">Kinase</keyword>
<dbReference type="CDD" id="cd16917">
    <property type="entry name" value="HATPase_UhpB-NarQ-NarX-like"/>
    <property type="match status" value="1"/>
</dbReference>
<gene>
    <name evidence="5" type="ORF">N865_13570</name>
</gene>
<dbReference type="Proteomes" id="UP000019489">
    <property type="component" value="Unassembled WGS sequence"/>
</dbReference>
<comment type="caution">
    <text evidence="5">The sequence shown here is derived from an EMBL/GenBank/DDBJ whole genome shotgun (WGS) entry which is preliminary data.</text>
</comment>
<dbReference type="PANTHER" id="PTHR24421">
    <property type="entry name" value="NITRATE/NITRITE SENSOR PROTEIN NARX-RELATED"/>
    <property type="match status" value="1"/>
</dbReference>
<reference evidence="5 6" key="1">
    <citation type="submission" date="2013-08" db="EMBL/GenBank/DDBJ databases">
        <title>Intrasporangium oryzae NRRL B-24470.</title>
        <authorList>
            <person name="Liu H."/>
            <person name="Wang G."/>
        </authorList>
    </citation>
    <scope>NUCLEOTIDE SEQUENCE [LARGE SCALE GENOMIC DNA]</scope>
    <source>
        <strain evidence="5 6">NRRL B-24470</strain>
    </source>
</reference>
<accession>W9G630</accession>
<sequence length="589" mass="62445">MEPGSSSISPAGSAAWVDAGALEPPIDFSALDREVLDPTRADVRALFEAVVPFSADLDVSEVLIRIVRAACGLVGARYGALGVLGPDGQLSAFYTHGVPKEVRERIGPLPSGQGILGLLIRDPKPSRLHDLTAHPESRGFPPNHPVMRTFLGTPVLIRNKVFGNLYLTEKLDGNDFTEEDEALVVALSAAAGVAIDNARLYDRSRARQRWSEATSRLVQSLLESEGWDSSLDLMALRVRESSGARVVGVALLDAANRLEVRTVSRAGERGQPHDPVGALLEGSRWRDILTSAQPVLHVPGGRTDPRALPAVEARVLLGLDEHSPVAIVPLGVGSHAVGLLICGWQPGEGLTAQDALPAQASFALQAGVALTAARAHEDRARVALLEERDRIARDMHDNVVQRLFATGLSLQSAAPLAQHPVVRSRLNQAVTDLDSAIREIRHAIFELHDVDPGPGLLATLDTVARSYAPSLGFTPEVVVEGTLKPASGPAADALRADAVAVVREAFANVARHARASRASAIVSLGTGVDIVVTDDGIGMPPDAARSGLLNLRTRARDRGGTLELSRAEGGGTVLHWHVPRIEAPGPDPR</sequence>
<dbReference type="InterPro" id="IPR003018">
    <property type="entry name" value="GAF"/>
</dbReference>
<protein>
    <submittedName>
        <fullName evidence="5">Diguanylate cyclase</fullName>
    </submittedName>
</protein>
<organism evidence="5 6">
    <name type="scientific">Intrasporangium oryzae NRRL B-24470</name>
    <dbReference type="NCBI Taxonomy" id="1386089"/>
    <lineage>
        <taxon>Bacteria</taxon>
        <taxon>Bacillati</taxon>
        <taxon>Actinomycetota</taxon>
        <taxon>Actinomycetes</taxon>
        <taxon>Micrococcales</taxon>
        <taxon>Intrasporangiaceae</taxon>
        <taxon>Intrasporangium</taxon>
    </lineage>
</organism>
<keyword evidence="1" id="KW-0808">Transferase</keyword>
<dbReference type="SMART" id="SM00065">
    <property type="entry name" value="GAF"/>
    <property type="match status" value="1"/>
</dbReference>
<dbReference type="InterPro" id="IPR003594">
    <property type="entry name" value="HATPase_dom"/>
</dbReference>
<dbReference type="EMBL" id="AWSA01000034">
    <property type="protein sequence ID" value="EWT00767.1"/>
    <property type="molecule type" value="Genomic_DNA"/>
</dbReference>
<dbReference type="STRING" id="1386089.N865_13570"/>
<evidence type="ECO:0000313" key="5">
    <source>
        <dbReference type="EMBL" id="EWT00767.1"/>
    </source>
</evidence>
<dbReference type="GO" id="GO:0016020">
    <property type="term" value="C:membrane"/>
    <property type="evidence" value="ECO:0007669"/>
    <property type="project" value="InterPro"/>
</dbReference>
<dbReference type="Pfam" id="PF02518">
    <property type="entry name" value="HATPase_c"/>
    <property type="match status" value="1"/>
</dbReference>
<dbReference type="Pfam" id="PF07730">
    <property type="entry name" value="HisKA_3"/>
    <property type="match status" value="1"/>
</dbReference>
<dbReference type="SUPFAM" id="SSF55874">
    <property type="entry name" value="ATPase domain of HSP90 chaperone/DNA topoisomerase II/histidine kinase"/>
    <property type="match status" value="1"/>
</dbReference>
<dbReference type="InterPro" id="IPR050482">
    <property type="entry name" value="Sensor_HK_TwoCompSys"/>
</dbReference>
<dbReference type="SUPFAM" id="SSF55781">
    <property type="entry name" value="GAF domain-like"/>
    <property type="match status" value="2"/>
</dbReference>
<dbReference type="GO" id="GO:0000155">
    <property type="term" value="F:phosphorelay sensor kinase activity"/>
    <property type="evidence" value="ECO:0007669"/>
    <property type="project" value="InterPro"/>
</dbReference>
<keyword evidence="3" id="KW-0902">Two-component regulatory system</keyword>
<dbReference type="Gene3D" id="3.30.565.10">
    <property type="entry name" value="Histidine kinase-like ATPase, C-terminal domain"/>
    <property type="match status" value="1"/>
</dbReference>
<dbReference type="PANTHER" id="PTHR24421:SF56">
    <property type="entry name" value="OXYGEN SENSOR HISTIDINE KINASE RESPONSE REGULATOR DOST"/>
    <property type="match status" value="1"/>
</dbReference>
<dbReference type="RefSeq" id="WP_051510647.1">
    <property type="nucleotide sequence ID" value="NZ_AWSA01000034.1"/>
</dbReference>
<evidence type="ECO:0000256" key="1">
    <source>
        <dbReference type="ARBA" id="ARBA00022679"/>
    </source>
</evidence>
<proteinExistence type="predicted"/>
<dbReference type="Gene3D" id="3.30.450.40">
    <property type="match status" value="2"/>
</dbReference>
<dbReference type="InterPro" id="IPR029016">
    <property type="entry name" value="GAF-like_dom_sf"/>
</dbReference>
<evidence type="ECO:0000256" key="3">
    <source>
        <dbReference type="ARBA" id="ARBA00023012"/>
    </source>
</evidence>
<name>W9G630_9MICO</name>
<evidence type="ECO:0000313" key="6">
    <source>
        <dbReference type="Proteomes" id="UP000019489"/>
    </source>
</evidence>
<dbReference type="Pfam" id="PF13185">
    <property type="entry name" value="GAF_2"/>
    <property type="match status" value="1"/>
</dbReference>
<dbReference type="AlphaFoldDB" id="W9G630"/>
<dbReference type="GO" id="GO:0046983">
    <property type="term" value="F:protein dimerization activity"/>
    <property type="evidence" value="ECO:0007669"/>
    <property type="project" value="InterPro"/>
</dbReference>
<dbReference type="eggNOG" id="COG3850">
    <property type="taxonomic scope" value="Bacteria"/>
</dbReference>
<feature type="domain" description="GAF" evidence="4">
    <location>
        <begin position="58"/>
        <end position="205"/>
    </location>
</feature>